<evidence type="ECO:0000256" key="6">
    <source>
        <dbReference type="PIRSR" id="PIRSR006356-1"/>
    </source>
</evidence>
<evidence type="ECO:0000256" key="5">
    <source>
        <dbReference type="HAMAP-Rule" id="MF_00242"/>
    </source>
</evidence>
<dbReference type="NCBIfam" id="NF002381">
    <property type="entry name" value="PRK01388.1"/>
    <property type="match status" value="1"/>
</dbReference>
<feature type="active site" description="Amidino-cysteine intermediate" evidence="5 6">
    <location>
        <position position="406"/>
    </location>
</feature>
<dbReference type="UniPathway" id="UPA00254">
    <property type="reaction ID" value="UER00364"/>
</dbReference>
<dbReference type="Gene3D" id="3.75.10.10">
    <property type="entry name" value="L-arginine/glycine Amidinotransferase, Chain A"/>
    <property type="match status" value="1"/>
</dbReference>
<protein>
    <recommendedName>
        <fullName evidence="5">Arginine deiminase</fullName>
        <shortName evidence="5">ADI</shortName>
        <ecNumber evidence="5">3.5.3.6</ecNumber>
    </recommendedName>
    <alternativeName>
        <fullName evidence="5">Arginine dihydrolase</fullName>
        <shortName evidence="5">AD</shortName>
    </alternativeName>
</protein>
<comment type="catalytic activity">
    <reaction evidence="4 5">
        <text>L-arginine + H2O = L-citrulline + NH4(+)</text>
        <dbReference type="Rhea" id="RHEA:19597"/>
        <dbReference type="ChEBI" id="CHEBI:15377"/>
        <dbReference type="ChEBI" id="CHEBI:28938"/>
        <dbReference type="ChEBI" id="CHEBI:32682"/>
        <dbReference type="ChEBI" id="CHEBI:57743"/>
        <dbReference type="EC" id="3.5.3.6"/>
    </reaction>
</comment>
<dbReference type="PIRSF" id="PIRSF006356">
    <property type="entry name" value="Arg_deiminase"/>
    <property type="match status" value="1"/>
</dbReference>
<keyword evidence="8" id="KW-1185">Reference proteome</keyword>
<dbReference type="Proteomes" id="UP000325372">
    <property type="component" value="Unassembled WGS sequence"/>
</dbReference>
<dbReference type="GO" id="GO:0016990">
    <property type="term" value="F:arginine deiminase activity"/>
    <property type="evidence" value="ECO:0007669"/>
    <property type="project" value="UniProtKB-UniRule"/>
</dbReference>
<organism evidence="7 8">
    <name type="scientific">Marinihelvus fidelis</name>
    <dbReference type="NCBI Taxonomy" id="2613842"/>
    <lineage>
        <taxon>Bacteria</taxon>
        <taxon>Pseudomonadati</taxon>
        <taxon>Pseudomonadota</taxon>
        <taxon>Gammaproteobacteria</taxon>
        <taxon>Chromatiales</taxon>
        <taxon>Wenzhouxiangellaceae</taxon>
        <taxon>Marinihelvus</taxon>
    </lineage>
</organism>
<dbReference type="GO" id="GO:0019546">
    <property type="term" value="P:L-arginine deiminase pathway"/>
    <property type="evidence" value="ECO:0007669"/>
    <property type="project" value="TreeGrafter"/>
</dbReference>
<comment type="pathway">
    <text evidence="1 5">Amino-acid degradation; L-arginine degradation via ADI pathway; carbamoyl phosphate from L-arginine: step 1/2.</text>
</comment>
<dbReference type="InterPro" id="IPR003876">
    <property type="entry name" value="Arg_deiminase"/>
</dbReference>
<dbReference type="AlphaFoldDB" id="A0A5N0T4N8"/>
<keyword evidence="5" id="KW-0056">Arginine metabolism</keyword>
<proteinExistence type="inferred from homology"/>
<evidence type="ECO:0000256" key="2">
    <source>
        <dbReference type="ARBA" id="ARBA00010206"/>
    </source>
</evidence>
<dbReference type="PANTHER" id="PTHR47271">
    <property type="entry name" value="ARGININE DEIMINASE"/>
    <property type="match status" value="1"/>
</dbReference>
<evidence type="ECO:0000256" key="3">
    <source>
        <dbReference type="ARBA" id="ARBA00022801"/>
    </source>
</evidence>
<comment type="caution">
    <text evidence="7">The sequence shown here is derived from an EMBL/GenBank/DDBJ whole genome shotgun (WGS) entry which is preliminary data.</text>
</comment>
<dbReference type="HAMAP" id="MF_00242">
    <property type="entry name" value="Arg_deiminase"/>
    <property type="match status" value="1"/>
</dbReference>
<evidence type="ECO:0000313" key="8">
    <source>
        <dbReference type="Proteomes" id="UP000325372"/>
    </source>
</evidence>
<dbReference type="PRINTS" id="PR01466">
    <property type="entry name" value="ARGDEIMINASE"/>
</dbReference>
<dbReference type="Pfam" id="PF02274">
    <property type="entry name" value="ADI"/>
    <property type="match status" value="1"/>
</dbReference>
<dbReference type="EC" id="3.5.3.6" evidence="5"/>
<dbReference type="PANTHER" id="PTHR47271:SF2">
    <property type="entry name" value="ARGININE DEIMINASE"/>
    <property type="match status" value="1"/>
</dbReference>
<evidence type="ECO:0000256" key="1">
    <source>
        <dbReference type="ARBA" id="ARBA00005213"/>
    </source>
</evidence>
<dbReference type="GO" id="GO:0005737">
    <property type="term" value="C:cytoplasm"/>
    <property type="evidence" value="ECO:0007669"/>
    <property type="project" value="UniProtKB-SubCell"/>
</dbReference>
<dbReference type="SUPFAM" id="SSF55909">
    <property type="entry name" value="Pentein"/>
    <property type="match status" value="1"/>
</dbReference>
<accession>A0A5N0T4N8</accession>
<comment type="similarity">
    <text evidence="2 5">Belongs to the arginine deiminase family.</text>
</comment>
<name>A0A5N0T4N8_9GAMM</name>
<reference evidence="7 8" key="1">
    <citation type="submission" date="2019-09" db="EMBL/GenBank/DDBJ databases">
        <title>Wenzhouxiangella sp. Genome sequencing and assembly.</title>
        <authorList>
            <person name="Zhang R."/>
        </authorList>
    </citation>
    <scope>NUCLEOTIDE SEQUENCE [LARGE SCALE GENOMIC DNA]</scope>
    <source>
        <strain evidence="7 8">W260</strain>
    </source>
</reference>
<evidence type="ECO:0000256" key="4">
    <source>
        <dbReference type="ARBA" id="ARBA00049429"/>
    </source>
</evidence>
<comment type="subcellular location">
    <subcellularLocation>
        <location evidence="5">Cytoplasm</location>
    </subcellularLocation>
</comment>
<gene>
    <name evidence="5" type="primary">arcA</name>
    <name evidence="7" type="ORF">F3N42_14255</name>
</gene>
<sequence>MMNEFYVGSEVGRLRKVLVHRPGLELKRLTPDNHASLLYDDIIWVKRAQQEHDAFVDVLRGEGVEVFYLVDLLREALEASPEACNRAIDSVVDEMTVGQGLVNDLRALCAEAMPSQLALILTGGLTREELDGLGMGRRSLAHRMLAPMDFVIPPLPNSLFTRDASCWLYGGVTLNPMYYHARRRETLNMELIYRFHPMFADAGFQFWYPQDEVKRLDEDFGRASIEGGDAMPIGNGTVLIGVSERTTAPMAEQVARALFDAGSAERVIACQMTRDRAHMHLDTVFTLLDRDAVTVYPGVVDAIRAFSLRPGDAPGTIDIHKEPSFLDAVADALDVSKLRVVPTGGDHFQSVREQWDDGNNVVAIEPGKVVAYAKNEFTNARIRDAGIEVLEIDGSELGRGRGGGHCMTCPLLRDG</sequence>
<dbReference type="EMBL" id="VYXP01000011">
    <property type="protein sequence ID" value="KAA9129811.1"/>
    <property type="molecule type" value="Genomic_DNA"/>
</dbReference>
<keyword evidence="3 5" id="KW-0378">Hydrolase</keyword>
<evidence type="ECO:0000313" key="7">
    <source>
        <dbReference type="EMBL" id="KAA9129811.1"/>
    </source>
</evidence>
<keyword evidence="5" id="KW-0963">Cytoplasm</keyword>
<dbReference type="Gene3D" id="1.10.3930.10">
    <property type="entry name" value="Arginine deiminase"/>
    <property type="match status" value="1"/>
</dbReference>